<organism evidence="2 3">
    <name type="scientific">Mycena indigotica</name>
    <dbReference type="NCBI Taxonomy" id="2126181"/>
    <lineage>
        <taxon>Eukaryota</taxon>
        <taxon>Fungi</taxon>
        <taxon>Dikarya</taxon>
        <taxon>Basidiomycota</taxon>
        <taxon>Agaricomycotina</taxon>
        <taxon>Agaricomycetes</taxon>
        <taxon>Agaricomycetidae</taxon>
        <taxon>Agaricales</taxon>
        <taxon>Marasmiineae</taxon>
        <taxon>Mycenaceae</taxon>
        <taxon>Mycena</taxon>
    </lineage>
</organism>
<dbReference type="RefSeq" id="XP_037226421.1">
    <property type="nucleotide sequence ID" value="XM_037358511.1"/>
</dbReference>
<comment type="caution">
    <text evidence="2">The sequence shown here is derived from an EMBL/GenBank/DDBJ whole genome shotgun (WGS) entry which is preliminary data.</text>
</comment>
<dbReference type="OrthoDB" id="3127650at2759"/>
<feature type="compositionally biased region" description="Basic residues" evidence="1">
    <location>
        <begin position="115"/>
        <end position="124"/>
    </location>
</feature>
<sequence>MCARHSLLSNATFYGILVRDGVTKSSFSKPLADGLEIYFHTLAGFDFFLAEMWVDRVFTPLIHIVMSPPGPTKRHCKGLTAIVRYLPPVPVVAPRLRPNRLTATQQDKQLEARGCKQRKEHRPPHPSSCLRFRSTTHEVFCAQLQTLPLSMLFDVATHLPRTALDDLLKLEPLWYNGVMDCGQTLFARDLMSVFSLASPTISSGDLTLLRNATCDHTCRMTQLADLLNVPSLGISHKLDLAAIYFFIANHERDIPPEQTWLWQVSRPARLIANGREKNIRSQTVASGGTLDVLRTLRLLGDRGARDRMDWTSAPFQVTGGLTYSPAPLGSDTRRLFGGFGF</sequence>
<proteinExistence type="predicted"/>
<dbReference type="EMBL" id="JACAZF010000001">
    <property type="protein sequence ID" value="KAF7316398.1"/>
    <property type="molecule type" value="Genomic_DNA"/>
</dbReference>
<name>A0A8H6WIR4_9AGAR</name>
<evidence type="ECO:0000313" key="2">
    <source>
        <dbReference type="EMBL" id="KAF7316398.1"/>
    </source>
</evidence>
<reference evidence="2" key="1">
    <citation type="submission" date="2020-05" db="EMBL/GenBank/DDBJ databases">
        <title>Mycena genomes resolve the evolution of fungal bioluminescence.</title>
        <authorList>
            <person name="Tsai I.J."/>
        </authorList>
    </citation>
    <scope>NUCLEOTIDE SEQUENCE</scope>
    <source>
        <strain evidence="2">171206Taipei</strain>
    </source>
</reference>
<feature type="region of interest" description="Disordered" evidence="1">
    <location>
        <begin position="107"/>
        <end position="128"/>
    </location>
</feature>
<protein>
    <submittedName>
        <fullName evidence="2">Uncharacterized protein</fullName>
    </submittedName>
</protein>
<keyword evidence="3" id="KW-1185">Reference proteome</keyword>
<evidence type="ECO:0000313" key="3">
    <source>
        <dbReference type="Proteomes" id="UP000636479"/>
    </source>
</evidence>
<accession>A0A8H6WIR4</accession>
<gene>
    <name evidence="2" type="ORF">MIND_00158600</name>
</gene>
<dbReference type="Proteomes" id="UP000636479">
    <property type="component" value="Unassembled WGS sequence"/>
</dbReference>
<dbReference type="AlphaFoldDB" id="A0A8H6WIR4"/>
<evidence type="ECO:0000256" key="1">
    <source>
        <dbReference type="SAM" id="MobiDB-lite"/>
    </source>
</evidence>
<dbReference type="GeneID" id="59341027"/>